<evidence type="ECO:0000256" key="1">
    <source>
        <dbReference type="ARBA" id="ARBA00023172"/>
    </source>
</evidence>
<evidence type="ECO:0000313" key="5">
    <source>
        <dbReference type="EMBL" id="KAK2950607.1"/>
    </source>
</evidence>
<keyword evidence="6" id="KW-1185">Reference proteome</keyword>
<dbReference type="PROSITE" id="PS50090">
    <property type="entry name" value="MYB_LIKE"/>
    <property type="match status" value="1"/>
</dbReference>
<feature type="compositionally biased region" description="Polar residues" evidence="3">
    <location>
        <begin position="289"/>
        <end position="303"/>
    </location>
</feature>
<organism evidence="5 6">
    <name type="scientific">Blattamonas nauphoetae</name>
    <dbReference type="NCBI Taxonomy" id="2049346"/>
    <lineage>
        <taxon>Eukaryota</taxon>
        <taxon>Metamonada</taxon>
        <taxon>Preaxostyla</taxon>
        <taxon>Oxymonadida</taxon>
        <taxon>Blattamonas</taxon>
    </lineage>
</organism>
<sequence>MARILDAEGCESSSCISFLGVTHLSKTCSLPPLVGILPSSSLFSSAPNSQVETRSMDTETSVAVFGAGLVFGSTSISAGTGPLFSFDLSEELSLPDMAHHSEGRHFRVRVNMLNMDTALMEEQDRMMIEEEERMMRAEEKGTPQFQSVPVTPPASGALSVLETPKSTRQAETAERDMQVGREPVYRLPTPPPPDDLIRPLHELAALVPPLERPLPLIKVQAWRGGAAVQLSGTEQESLKELVEDLPDIPFVRKKRERKKKETSKKTVDEKKKKDKPKKKKGRPKKEESFNSSDETSVEITSWDESIESSSEEVKKKKRQTSTASDDSSSSISSSNFECNRTTTMVTRSRASPDLLCYKTRVLMDDTDMEEDLAIPPSPSSDSPPSPPPPAAPPSPSVDMGELFSIDGPEATTTLFPPIPGVYDNLERDVLNDWLSWQEEDEEHVQDRDLEDEWLRVYAGHRRITAPVAPLPLEGTTSREKLPPNVGRSGIGHLLSVYSRKRLEHPDSAAVPFSHETQQKHRWVYRMWELYCTTFGITPLFPLQPKAVSEFIWTLGVNSLLCVSSICSAVHASLVSLHTIHTNAPISRYLLWVLKQAILRVRTAKQEPDKSHAKPPCLISDLSRILRHIPDCHPSKAHEASLFLFALCCGARASTCAEVCLSDITRVVCLKDTEDLLVTVKLRKMKACRSSNMVVTLEGSPFEKADVNVVYWLERHLNNLFGISLVHFDSWKMAENLQQHLWAGGTDAMTLAFQKRAFQAGFPLKHFGFHSLRSGFISSALINAGDDDQARARVLEQCAIIAKWVPFSATEMGYVKSSTVGVHVSTRLVLPNRNHKSVIEQVLSSTEIFHQIKLMPIAWTGRELYNSFIDFSVRMLCMSCIAKGEPVGTEHNLFNKALCRFGRSHNPNGTRNQVMSTGREVIVSQLREGTHEQELARSLLAHVKHSLVCPTELATSNEELPSLIPKPTRGRRMWEDWEKKIVAECMTEGMRWIQISAVLKEKGSIRTNVQIKDLWRNELNRKKRLAANADRELRQATAEGQAARGGFGRGRRGRRSRLSVVLEAAQEQLARRNADE</sequence>
<evidence type="ECO:0000256" key="3">
    <source>
        <dbReference type="SAM" id="MobiDB-lite"/>
    </source>
</evidence>
<feature type="region of interest" description="Disordered" evidence="3">
    <location>
        <begin position="253"/>
        <end position="343"/>
    </location>
</feature>
<evidence type="ECO:0000259" key="4">
    <source>
        <dbReference type="PROSITE" id="PS50090"/>
    </source>
</evidence>
<reference evidence="5 6" key="1">
    <citation type="journal article" date="2022" name="bioRxiv">
        <title>Genomics of Preaxostyla Flagellates Illuminates Evolutionary Transitions and the Path Towards Mitochondrial Loss.</title>
        <authorList>
            <person name="Novak L.V.F."/>
            <person name="Treitli S.C."/>
            <person name="Pyrih J."/>
            <person name="Halakuc P."/>
            <person name="Pipaliya S.V."/>
            <person name="Vacek V."/>
            <person name="Brzon O."/>
            <person name="Soukal P."/>
            <person name="Eme L."/>
            <person name="Dacks J.B."/>
            <person name="Karnkowska A."/>
            <person name="Elias M."/>
            <person name="Hampl V."/>
        </authorList>
    </citation>
    <scope>NUCLEOTIDE SEQUENCE [LARGE SCALE GENOMIC DNA]</scope>
    <source>
        <strain evidence="5">NAU3</strain>
        <tissue evidence="5">Gut</tissue>
    </source>
</reference>
<evidence type="ECO:0000313" key="6">
    <source>
        <dbReference type="Proteomes" id="UP001281761"/>
    </source>
</evidence>
<feature type="compositionally biased region" description="Basic residues" evidence="3">
    <location>
        <begin position="253"/>
        <end position="262"/>
    </location>
</feature>
<name>A0ABQ9XJ12_9EUKA</name>
<dbReference type="InterPro" id="IPR001005">
    <property type="entry name" value="SANT/Myb"/>
</dbReference>
<feature type="region of interest" description="Disordered" evidence="3">
    <location>
        <begin position="141"/>
        <end position="176"/>
    </location>
</feature>
<dbReference type="Proteomes" id="UP001281761">
    <property type="component" value="Unassembled WGS sequence"/>
</dbReference>
<dbReference type="Gene3D" id="1.10.443.10">
    <property type="entry name" value="Intergrase catalytic core"/>
    <property type="match status" value="1"/>
</dbReference>
<feature type="region of interest" description="Disordered" evidence="3">
    <location>
        <begin position="370"/>
        <end position="401"/>
    </location>
</feature>
<dbReference type="SUPFAM" id="SSF56349">
    <property type="entry name" value="DNA breaking-rejoining enzymes"/>
    <property type="match status" value="1"/>
</dbReference>
<feature type="domain" description="Myb-like" evidence="4">
    <location>
        <begin position="965"/>
        <end position="1018"/>
    </location>
</feature>
<feature type="compositionally biased region" description="Pro residues" evidence="3">
    <location>
        <begin position="375"/>
        <end position="395"/>
    </location>
</feature>
<comment type="caution">
    <text evidence="5">The sequence shown here is derived from an EMBL/GenBank/DDBJ whole genome shotgun (WGS) entry which is preliminary data.</text>
</comment>
<feature type="compositionally biased region" description="Basic residues" evidence="3">
    <location>
        <begin position="272"/>
        <end position="283"/>
    </location>
</feature>
<protein>
    <recommendedName>
        <fullName evidence="4">Myb-like domain-containing protein</fullName>
    </recommendedName>
</protein>
<accession>A0ABQ9XJ12</accession>
<gene>
    <name evidence="5" type="ORF">BLNAU_14499</name>
</gene>
<dbReference type="InterPro" id="IPR013762">
    <property type="entry name" value="Integrase-like_cat_sf"/>
</dbReference>
<feature type="compositionally biased region" description="Low complexity" evidence="3">
    <location>
        <begin position="320"/>
        <end position="334"/>
    </location>
</feature>
<keyword evidence="1" id="KW-0233">DNA recombination</keyword>
<evidence type="ECO:0000256" key="2">
    <source>
        <dbReference type="SAM" id="Coils"/>
    </source>
</evidence>
<feature type="coiled-coil region" evidence="2">
    <location>
        <begin position="1011"/>
        <end position="1038"/>
    </location>
</feature>
<dbReference type="EMBL" id="JARBJD010000133">
    <property type="protein sequence ID" value="KAK2950607.1"/>
    <property type="molecule type" value="Genomic_DNA"/>
</dbReference>
<dbReference type="InterPro" id="IPR011010">
    <property type="entry name" value="DNA_brk_join_enz"/>
</dbReference>
<proteinExistence type="predicted"/>
<keyword evidence="2" id="KW-0175">Coiled coil</keyword>